<dbReference type="Pfam" id="PF05212">
    <property type="entry name" value="DUF707"/>
    <property type="match status" value="1"/>
</dbReference>
<dbReference type="PANTHER" id="PTHR31210">
    <property type="entry name" value="OS06G0731900 PROTEIN"/>
    <property type="match status" value="1"/>
</dbReference>
<dbReference type="AlphaFoldDB" id="A0AAD9TL31"/>
<dbReference type="PANTHER" id="PTHR31210:SF8">
    <property type="entry name" value="DUF707 DOMAIN-CONTAINING PROTEIN"/>
    <property type="match status" value="1"/>
</dbReference>
<dbReference type="InterPro" id="IPR007877">
    <property type="entry name" value="DUF707"/>
</dbReference>
<keyword evidence="2" id="KW-1185">Reference proteome</keyword>
<comment type="caution">
    <text evidence="1">The sequence shown here is derived from an EMBL/GenBank/DDBJ whole genome shotgun (WGS) entry which is preliminary data.</text>
</comment>
<gene>
    <name evidence="1" type="ORF">Ddye_025556</name>
</gene>
<dbReference type="EMBL" id="JANJYI010000008">
    <property type="protein sequence ID" value="KAK2637761.1"/>
    <property type="molecule type" value="Genomic_DNA"/>
</dbReference>
<organism evidence="1 2">
    <name type="scientific">Dipteronia dyeriana</name>
    <dbReference type="NCBI Taxonomy" id="168575"/>
    <lineage>
        <taxon>Eukaryota</taxon>
        <taxon>Viridiplantae</taxon>
        <taxon>Streptophyta</taxon>
        <taxon>Embryophyta</taxon>
        <taxon>Tracheophyta</taxon>
        <taxon>Spermatophyta</taxon>
        <taxon>Magnoliopsida</taxon>
        <taxon>eudicotyledons</taxon>
        <taxon>Gunneridae</taxon>
        <taxon>Pentapetalae</taxon>
        <taxon>rosids</taxon>
        <taxon>malvids</taxon>
        <taxon>Sapindales</taxon>
        <taxon>Sapindaceae</taxon>
        <taxon>Hippocastanoideae</taxon>
        <taxon>Acereae</taxon>
        <taxon>Dipteronia</taxon>
    </lineage>
</organism>
<protein>
    <submittedName>
        <fullName evidence="1">Uncharacterized protein</fullName>
    </submittedName>
</protein>
<proteinExistence type="predicted"/>
<accession>A0AAD9TL31</accession>
<dbReference type="Proteomes" id="UP001280121">
    <property type="component" value="Unassembled WGS sequence"/>
</dbReference>
<reference evidence="1" key="1">
    <citation type="journal article" date="2023" name="Plant J.">
        <title>Genome sequences and population genomics provide insights into the demographic history, inbreeding, and mutation load of two 'living fossil' tree species of Dipteronia.</title>
        <authorList>
            <person name="Feng Y."/>
            <person name="Comes H.P."/>
            <person name="Chen J."/>
            <person name="Zhu S."/>
            <person name="Lu R."/>
            <person name="Zhang X."/>
            <person name="Li P."/>
            <person name="Qiu J."/>
            <person name="Olsen K.M."/>
            <person name="Qiu Y."/>
        </authorList>
    </citation>
    <scope>NUCLEOTIDE SEQUENCE</scope>
    <source>
        <strain evidence="1">KIB01</strain>
    </source>
</reference>
<evidence type="ECO:0000313" key="2">
    <source>
        <dbReference type="Proteomes" id="UP001280121"/>
    </source>
</evidence>
<evidence type="ECO:0000313" key="1">
    <source>
        <dbReference type="EMBL" id="KAK2637761.1"/>
    </source>
</evidence>
<name>A0AAD9TL31_9ROSI</name>
<sequence>MMALVFSIASWRCAWHMIQGDSTKNIGIVDSEYIVHCGLPTLRGVVANKVRKRSYTELEIFKNRWKKAVKDDDSWIDTVQQSQNQKKH</sequence>